<reference evidence="2" key="1">
    <citation type="submission" date="2018-05" db="EMBL/GenBank/DDBJ databases">
        <authorList>
            <person name="Lanie J.A."/>
            <person name="Ng W.-L."/>
            <person name="Kazmierczak K.M."/>
            <person name="Andrzejewski T.M."/>
            <person name="Davidsen T.M."/>
            <person name="Wayne K.J."/>
            <person name="Tettelin H."/>
            <person name="Glass J.I."/>
            <person name="Rusch D."/>
            <person name="Podicherti R."/>
            <person name="Tsui H.-C.T."/>
            <person name="Winkler M.E."/>
        </authorList>
    </citation>
    <scope>NUCLEOTIDE SEQUENCE</scope>
</reference>
<dbReference type="AlphaFoldDB" id="A0A381YL22"/>
<evidence type="ECO:0000313" key="2">
    <source>
        <dbReference type="EMBL" id="SVA77768.1"/>
    </source>
</evidence>
<feature type="region of interest" description="Disordered" evidence="1">
    <location>
        <begin position="281"/>
        <end position="310"/>
    </location>
</feature>
<feature type="compositionally biased region" description="Basic residues" evidence="1">
    <location>
        <begin position="285"/>
        <end position="307"/>
    </location>
</feature>
<name>A0A381YL22_9ZZZZ</name>
<dbReference type="EMBL" id="UINC01018500">
    <property type="protein sequence ID" value="SVA77768.1"/>
    <property type="molecule type" value="Genomic_DNA"/>
</dbReference>
<proteinExistence type="predicted"/>
<evidence type="ECO:0000256" key="1">
    <source>
        <dbReference type="SAM" id="MobiDB-lite"/>
    </source>
</evidence>
<gene>
    <name evidence="2" type="ORF">METZ01_LOCUS130622</name>
</gene>
<protein>
    <submittedName>
        <fullName evidence="2">Uncharacterized protein</fullName>
    </submittedName>
</protein>
<accession>A0A381YL22</accession>
<organism evidence="2">
    <name type="scientific">marine metagenome</name>
    <dbReference type="NCBI Taxonomy" id="408172"/>
    <lineage>
        <taxon>unclassified sequences</taxon>
        <taxon>metagenomes</taxon>
        <taxon>ecological metagenomes</taxon>
    </lineage>
</organism>
<sequence>MHTVKFEVAKFQGDNRKRRAFFLELARNCQRVKNRVMQHWLQAHAEAGNVTAAWEYWDSYFKWQNDPDKKKGSKPRHTLSAFPSKSWQNDCYHDLRALFPGVHTRLTTLLVNKQQKVIKKRRSSNYGQLPGWLAILLGLESLPTFSHPQPVVFDKSNCYISYDDEKKEFCLWLKCEMPEARKPVQDVIVLKTKDRRGWKQVPVLHQLVSGNAELKGSQLVYRKGKWFVHLTVERPKDELPELNADQVAVVRPGRDQPWTVRMSGESRWRGGTGDHVGVMRQRVQHERRSRQNKSRWAPRRSKGRGRTRATASWQKLETRWHDYCEGYNHQVSTAIVRELRQRGIGKLVFSEATANRFLATTGNESGYQSSWPFFRFKTMLAYKCERAGIEFFDKDQWRKARPVKKKKRVKKKKAV</sequence>